<evidence type="ECO:0000313" key="3">
    <source>
        <dbReference type="Proteomes" id="UP000178109"/>
    </source>
</evidence>
<comment type="caution">
    <text evidence="2">The sequence shown here is derived from an EMBL/GenBank/DDBJ whole genome shotgun (WGS) entry which is preliminary data.</text>
</comment>
<dbReference type="STRING" id="1798553.A3H70_00275"/>
<dbReference type="InterPro" id="IPR036259">
    <property type="entry name" value="MFS_trans_sf"/>
</dbReference>
<dbReference type="AlphaFoldDB" id="A0A1G2BXG6"/>
<feature type="transmembrane region" description="Helical" evidence="1">
    <location>
        <begin position="222"/>
        <end position="243"/>
    </location>
</feature>
<dbReference type="Proteomes" id="UP000178109">
    <property type="component" value="Unassembled WGS sequence"/>
</dbReference>
<name>A0A1G2BXG6_9BACT</name>
<feature type="transmembrane region" description="Helical" evidence="1">
    <location>
        <begin position="249"/>
        <end position="271"/>
    </location>
</feature>
<proteinExistence type="predicted"/>
<dbReference type="EMBL" id="MHKO01000001">
    <property type="protein sequence ID" value="OGY93199.1"/>
    <property type="molecule type" value="Genomic_DNA"/>
</dbReference>
<protein>
    <recommendedName>
        <fullName evidence="4">Major facilitator superfamily (MFS) profile domain-containing protein</fullName>
    </recommendedName>
</protein>
<feature type="transmembrane region" description="Helical" evidence="1">
    <location>
        <begin position="176"/>
        <end position="194"/>
    </location>
</feature>
<organism evidence="2 3">
    <name type="scientific">Candidatus Komeilibacteria bacterium RIFCSPLOWO2_02_FULL_48_11</name>
    <dbReference type="NCBI Taxonomy" id="1798553"/>
    <lineage>
        <taxon>Bacteria</taxon>
        <taxon>Candidatus Komeiliibacteriota</taxon>
    </lineage>
</organism>
<feature type="transmembrane region" description="Helical" evidence="1">
    <location>
        <begin position="87"/>
        <end position="105"/>
    </location>
</feature>
<dbReference type="SUPFAM" id="SSF103473">
    <property type="entry name" value="MFS general substrate transporter"/>
    <property type="match status" value="1"/>
</dbReference>
<feature type="transmembrane region" description="Helical" evidence="1">
    <location>
        <begin position="25"/>
        <end position="48"/>
    </location>
</feature>
<evidence type="ECO:0000256" key="1">
    <source>
        <dbReference type="SAM" id="Phobius"/>
    </source>
</evidence>
<feature type="transmembrane region" description="Helical" evidence="1">
    <location>
        <begin position="54"/>
        <end position="75"/>
    </location>
</feature>
<keyword evidence="1" id="KW-1133">Transmembrane helix</keyword>
<feature type="transmembrane region" description="Helical" evidence="1">
    <location>
        <begin position="151"/>
        <end position="170"/>
    </location>
</feature>
<evidence type="ECO:0000313" key="2">
    <source>
        <dbReference type="EMBL" id="OGY93199.1"/>
    </source>
</evidence>
<dbReference type="GO" id="GO:0022857">
    <property type="term" value="F:transmembrane transporter activity"/>
    <property type="evidence" value="ECO:0007669"/>
    <property type="project" value="InterPro"/>
</dbReference>
<keyword evidence="1" id="KW-0812">Transmembrane</keyword>
<gene>
    <name evidence="2" type="ORF">A3H70_00275</name>
</gene>
<feature type="transmembrane region" description="Helical" evidence="1">
    <location>
        <begin position="371"/>
        <end position="389"/>
    </location>
</feature>
<dbReference type="Pfam" id="PF07690">
    <property type="entry name" value="MFS_1"/>
    <property type="match status" value="1"/>
</dbReference>
<keyword evidence="1" id="KW-0472">Membrane</keyword>
<feature type="transmembrane region" description="Helical" evidence="1">
    <location>
        <begin position="111"/>
        <end position="130"/>
    </location>
</feature>
<dbReference type="InterPro" id="IPR011701">
    <property type="entry name" value="MFS"/>
</dbReference>
<dbReference type="InterPro" id="IPR052528">
    <property type="entry name" value="Sugar_transport-like"/>
</dbReference>
<dbReference type="PANTHER" id="PTHR23526:SF4">
    <property type="entry name" value="INTEGRAL MEMBRANE TRANSPORT PROTEIN"/>
    <property type="match status" value="1"/>
</dbReference>
<evidence type="ECO:0008006" key="4">
    <source>
        <dbReference type="Google" id="ProtNLM"/>
    </source>
</evidence>
<reference evidence="2 3" key="1">
    <citation type="journal article" date="2016" name="Nat. Commun.">
        <title>Thousands of microbial genomes shed light on interconnected biogeochemical processes in an aquifer system.</title>
        <authorList>
            <person name="Anantharaman K."/>
            <person name="Brown C.T."/>
            <person name="Hug L.A."/>
            <person name="Sharon I."/>
            <person name="Castelle C.J."/>
            <person name="Probst A.J."/>
            <person name="Thomas B.C."/>
            <person name="Singh A."/>
            <person name="Wilkins M.J."/>
            <person name="Karaoz U."/>
            <person name="Brodie E.L."/>
            <person name="Williams K.H."/>
            <person name="Hubbard S.S."/>
            <person name="Banfield J.F."/>
        </authorList>
    </citation>
    <scope>NUCLEOTIDE SEQUENCE [LARGE SCALE GENOMIC DNA]</scope>
</reference>
<dbReference type="PANTHER" id="PTHR23526">
    <property type="entry name" value="INTEGRAL MEMBRANE TRANSPORT PROTEIN-RELATED"/>
    <property type="match status" value="1"/>
</dbReference>
<accession>A0A1G2BXG6</accession>
<sequence>MLTHFFVRLFKKFFAIRASRQVRELYIADMIINLATAMVALFEPIYLWTQGFSLSGILYFYLGVYVLYFFLMPLGAKFARRFGYERAILVSTPGLVAFYALLYLISRDFQFTYWAVAALALQKTFYWPAYHADFARFSRNDERGREIGNSLIINSLVYIAGPFLGGLIISLWGFNVLFAVISVLILASNVPLMTTREKFKPVPFSYWHAYRRLTYAENRRNFLGFLGFGEELIVLVIWPIFIYTVVASFFSVGSLVAGATLATTLVLLYVGRLTDGGAGERRSILKVGSVFSSAAWWLRLLAGGSWGVFLIDTLSRISKTVIVVPMMAMTYQRANETSVMKTVVFFEMSLVVGKILAIVLGILALRYIGNSYGALFVLAGLMTLLYSLIKYEPIKVR</sequence>
<feature type="transmembrane region" description="Helical" evidence="1">
    <location>
        <begin position="343"/>
        <end position="365"/>
    </location>
</feature>
<dbReference type="Gene3D" id="1.20.1250.20">
    <property type="entry name" value="MFS general substrate transporter like domains"/>
    <property type="match status" value="1"/>
</dbReference>